<evidence type="ECO:0000256" key="5">
    <source>
        <dbReference type="ARBA" id="ARBA00022989"/>
    </source>
</evidence>
<comment type="caution">
    <text evidence="9">The sequence shown here is derived from an EMBL/GenBank/DDBJ whole genome shotgun (WGS) entry which is preliminary data.</text>
</comment>
<evidence type="ECO:0000256" key="7">
    <source>
        <dbReference type="SAM" id="Phobius"/>
    </source>
</evidence>
<evidence type="ECO:0000256" key="2">
    <source>
        <dbReference type="ARBA" id="ARBA00022448"/>
    </source>
</evidence>
<dbReference type="InterPro" id="IPR020846">
    <property type="entry name" value="MFS_dom"/>
</dbReference>
<dbReference type="GO" id="GO:0022857">
    <property type="term" value="F:transmembrane transporter activity"/>
    <property type="evidence" value="ECO:0007669"/>
    <property type="project" value="InterPro"/>
</dbReference>
<dbReference type="Pfam" id="PF07690">
    <property type="entry name" value="MFS_1"/>
    <property type="match status" value="1"/>
</dbReference>
<evidence type="ECO:0000259" key="8">
    <source>
        <dbReference type="PROSITE" id="PS50850"/>
    </source>
</evidence>
<dbReference type="InParanoid" id="A0A263CZF5"/>
<dbReference type="Proteomes" id="UP000242444">
    <property type="component" value="Unassembled WGS sequence"/>
</dbReference>
<evidence type="ECO:0000313" key="10">
    <source>
        <dbReference type="Proteomes" id="UP000242444"/>
    </source>
</evidence>
<feature type="transmembrane region" description="Helical" evidence="7">
    <location>
        <begin position="84"/>
        <end position="103"/>
    </location>
</feature>
<reference evidence="9 10" key="1">
    <citation type="submission" date="2017-07" db="EMBL/GenBank/DDBJ databases">
        <title>Amycolatopsis antarcticus sp. nov., isolated from the surface of an Antarcticus brown macroalga.</title>
        <authorList>
            <person name="Wang J."/>
            <person name="Leiva S."/>
            <person name="Huang J."/>
            <person name="Huang Y."/>
        </authorList>
    </citation>
    <scope>NUCLEOTIDE SEQUENCE [LARGE SCALE GENOMIC DNA]</scope>
    <source>
        <strain evidence="9 10">AU-G6</strain>
    </source>
</reference>
<dbReference type="InterPro" id="IPR036259">
    <property type="entry name" value="MFS_trans_sf"/>
</dbReference>
<evidence type="ECO:0000256" key="4">
    <source>
        <dbReference type="ARBA" id="ARBA00022692"/>
    </source>
</evidence>
<dbReference type="PANTHER" id="PTHR42718">
    <property type="entry name" value="MAJOR FACILITATOR SUPERFAMILY MULTIDRUG TRANSPORTER MFSC"/>
    <property type="match status" value="1"/>
</dbReference>
<dbReference type="AlphaFoldDB" id="A0A263CZF5"/>
<keyword evidence="10" id="KW-1185">Reference proteome</keyword>
<keyword evidence="5 7" id="KW-1133">Transmembrane helix</keyword>
<dbReference type="GO" id="GO:0005886">
    <property type="term" value="C:plasma membrane"/>
    <property type="evidence" value="ECO:0007669"/>
    <property type="project" value="UniProtKB-SubCell"/>
</dbReference>
<dbReference type="PROSITE" id="PS50850">
    <property type="entry name" value="MFS"/>
    <property type="match status" value="1"/>
</dbReference>
<keyword evidence="6 7" id="KW-0472">Membrane</keyword>
<gene>
    <name evidence="9" type="ORF">CFN78_21015</name>
</gene>
<feature type="transmembrane region" description="Helical" evidence="7">
    <location>
        <begin position="19"/>
        <end position="43"/>
    </location>
</feature>
<evidence type="ECO:0000313" key="9">
    <source>
        <dbReference type="EMBL" id="OZM71349.1"/>
    </source>
</evidence>
<evidence type="ECO:0000256" key="6">
    <source>
        <dbReference type="ARBA" id="ARBA00023136"/>
    </source>
</evidence>
<evidence type="ECO:0000256" key="1">
    <source>
        <dbReference type="ARBA" id="ARBA00004651"/>
    </source>
</evidence>
<feature type="transmembrane region" description="Helical" evidence="7">
    <location>
        <begin position="479"/>
        <end position="502"/>
    </location>
</feature>
<dbReference type="EMBL" id="NKYE01000014">
    <property type="protein sequence ID" value="OZM71349.1"/>
    <property type="molecule type" value="Genomic_DNA"/>
</dbReference>
<dbReference type="CDD" id="cd17321">
    <property type="entry name" value="MFS_MMR_MDR_like"/>
    <property type="match status" value="1"/>
</dbReference>
<dbReference type="InterPro" id="IPR011701">
    <property type="entry name" value="MFS"/>
</dbReference>
<dbReference type="SUPFAM" id="SSF103473">
    <property type="entry name" value="MFS general substrate transporter"/>
    <property type="match status" value="1"/>
</dbReference>
<dbReference type="PANTHER" id="PTHR42718:SF47">
    <property type="entry name" value="METHYL VIOLOGEN RESISTANCE PROTEIN SMVA"/>
    <property type="match status" value="1"/>
</dbReference>
<feature type="transmembrane region" description="Helical" evidence="7">
    <location>
        <begin position="272"/>
        <end position="293"/>
    </location>
</feature>
<proteinExistence type="predicted"/>
<name>A0A263CZF5_9PSEU</name>
<protein>
    <submittedName>
        <fullName evidence="9">MFS transporter</fullName>
    </submittedName>
</protein>
<feature type="transmembrane region" description="Helical" evidence="7">
    <location>
        <begin position="338"/>
        <end position="356"/>
    </location>
</feature>
<accession>A0A263CZF5</accession>
<dbReference type="Gene3D" id="1.20.1720.10">
    <property type="entry name" value="Multidrug resistance protein D"/>
    <property type="match status" value="1"/>
</dbReference>
<feature type="transmembrane region" description="Helical" evidence="7">
    <location>
        <begin position="109"/>
        <end position="130"/>
    </location>
</feature>
<feature type="transmembrane region" description="Helical" evidence="7">
    <location>
        <begin position="308"/>
        <end position="326"/>
    </location>
</feature>
<sequence>MDGAEVEPARAGAREWCGLALLAVPLLVLAIDVSVLYLAAPALTADLAPSATQQLWILDIYGFLIAGFLITMGSLGDRIGRRRLLLFGGGAFAAASALAAFAPTAELLIVARAVLGVAGATLMPSTLSLISTMFPVPKERSFAIAIWMTTFSAGVAVGPVVGGLLLEHFWWGSVFLLAIPAMLLLIVLGRVLLPEHRPSGPREPVDLLSVGLSLMTMLPLVYGLKETVAHGPAVLSTLSAAAGAVFGTLFVLRQRRLTDPLLDVRLFTRRAFQAAVLLMLLGTIAVNGLFYLVPQYLQLVRGSSPLQAGLWMLPIAAASVFASLAGARLANRFGKRSVLAVAALIALLGCVAIGFTGPETGLGALIALVSLTVVGMAPAGVLGTDLVVAAAPPDGAGAAAAVSETAGELGVGLGVATAGTLVAAVYGASLGSDLPAGLPARAADEAAEGVAAANSVAATLPPESGERLASAARAAFTDAFAMTGLFSGAVMAGIIVLALIAIPRYGAESTV</sequence>
<feature type="transmembrane region" description="Helical" evidence="7">
    <location>
        <begin position="142"/>
        <end position="162"/>
    </location>
</feature>
<comment type="subcellular location">
    <subcellularLocation>
        <location evidence="1">Cell membrane</location>
        <topology evidence="1">Multi-pass membrane protein</topology>
    </subcellularLocation>
</comment>
<feature type="transmembrane region" description="Helical" evidence="7">
    <location>
        <begin position="230"/>
        <end position="252"/>
    </location>
</feature>
<organism evidence="9 10">
    <name type="scientific">Amycolatopsis antarctica</name>
    <dbReference type="NCBI Taxonomy" id="1854586"/>
    <lineage>
        <taxon>Bacteria</taxon>
        <taxon>Bacillati</taxon>
        <taxon>Actinomycetota</taxon>
        <taxon>Actinomycetes</taxon>
        <taxon>Pseudonocardiales</taxon>
        <taxon>Pseudonocardiaceae</taxon>
        <taxon>Amycolatopsis</taxon>
    </lineage>
</organism>
<feature type="domain" description="Major facilitator superfamily (MFS) profile" evidence="8">
    <location>
        <begin position="18"/>
        <end position="510"/>
    </location>
</feature>
<feature type="transmembrane region" description="Helical" evidence="7">
    <location>
        <begin position="168"/>
        <end position="193"/>
    </location>
</feature>
<keyword evidence="3" id="KW-1003">Cell membrane</keyword>
<dbReference type="OrthoDB" id="4172724at2"/>
<dbReference type="Gene3D" id="1.20.1250.20">
    <property type="entry name" value="MFS general substrate transporter like domains"/>
    <property type="match status" value="1"/>
</dbReference>
<keyword evidence="2" id="KW-0813">Transport</keyword>
<feature type="transmembrane region" description="Helical" evidence="7">
    <location>
        <begin position="55"/>
        <end position="72"/>
    </location>
</feature>
<feature type="transmembrane region" description="Helical" evidence="7">
    <location>
        <begin position="362"/>
        <end position="382"/>
    </location>
</feature>
<keyword evidence="4 7" id="KW-0812">Transmembrane</keyword>
<evidence type="ECO:0000256" key="3">
    <source>
        <dbReference type="ARBA" id="ARBA00022475"/>
    </source>
</evidence>
<feature type="transmembrane region" description="Helical" evidence="7">
    <location>
        <begin position="205"/>
        <end position="224"/>
    </location>
</feature>